<comment type="caution">
    <text evidence="18">The sequence shown here is derived from an EMBL/GenBank/DDBJ whole genome shotgun (WGS) entry which is preliminary data.</text>
</comment>
<proteinExistence type="predicted"/>
<evidence type="ECO:0000256" key="6">
    <source>
        <dbReference type="ARBA" id="ARBA00022692"/>
    </source>
</evidence>
<keyword evidence="10 15" id="KW-1133">Transmembrane helix</keyword>
<evidence type="ECO:0000313" key="19">
    <source>
        <dbReference type="Proteomes" id="UP001320691"/>
    </source>
</evidence>
<feature type="modified residue" description="4-aspartylphosphate" evidence="13">
    <location>
        <position position="881"/>
    </location>
</feature>
<dbReference type="Proteomes" id="UP001320691">
    <property type="component" value="Unassembled WGS sequence"/>
</dbReference>
<dbReference type="InterPro" id="IPR036890">
    <property type="entry name" value="HATPase_C_sf"/>
</dbReference>
<evidence type="ECO:0000256" key="7">
    <source>
        <dbReference type="ARBA" id="ARBA00022741"/>
    </source>
</evidence>
<comment type="subcellular location">
    <subcellularLocation>
        <location evidence="2">Membrane</location>
    </subcellularLocation>
</comment>
<dbReference type="InterPro" id="IPR003661">
    <property type="entry name" value="HisK_dim/P_dom"/>
</dbReference>
<evidence type="ECO:0000256" key="9">
    <source>
        <dbReference type="ARBA" id="ARBA00022840"/>
    </source>
</evidence>
<dbReference type="SMART" id="SM00388">
    <property type="entry name" value="HisKA"/>
    <property type="match status" value="1"/>
</dbReference>
<dbReference type="SMART" id="SM00387">
    <property type="entry name" value="HATPase_c"/>
    <property type="match status" value="1"/>
</dbReference>
<dbReference type="SUPFAM" id="SSF55874">
    <property type="entry name" value="ATPase domain of HSP90 chaperone/DNA topoisomerase II/histidine kinase"/>
    <property type="match status" value="1"/>
</dbReference>
<dbReference type="InterPro" id="IPR003594">
    <property type="entry name" value="HATPase_dom"/>
</dbReference>
<dbReference type="PANTHER" id="PTHR45339">
    <property type="entry name" value="HYBRID SIGNAL TRANSDUCTION HISTIDINE KINASE J"/>
    <property type="match status" value="1"/>
</dbReference>
<dbReference type="FunFam" id="1.10.287.130:FF:000004">
    <property type="entry name" value="Ethylene receptor 1"/>
    <property type="match status" value="1"/>
</dbReference>
<evidence type="ECO:0000256" key="1">
    <source>
        <dbReference type="ARBA" id="ARBA00000085"/>
    </source>
</evidence>
<dbReference type="InterPro" id="IPR011006">
    <property type="entry name" value="CheY-like_superfamily"/>
</dbReference>
<evidence type="ECO:0000256" key="10">
    <source>
        <dbReference type="ARBA" id="ARBA00022989"/>
    </source>
</evidence>
<keyword evidence="12 15" id="KW-0472">Membrane</keyword>
<dbReference type="InterPro" id="IPR004358">
    <property type="entry name" value="Sig_transdc_His_kin-like_C"/>
</dbReference>
<dbReference type="InterPro" id="IPR001789">
    <property type="entry name" value="Sig_transdc_resp-reg_receiver"/>
</dbReference>
<sequence>MHRLLPRRSSLDAPVVAANVLLRWLSLCVLFCLIGTAGFYLLAQLSDDVSVHRRDMNAAAYRAQLYFDHREALLNYLVDSVVESSPSIPASALPRPASRDDSEVQRLPLGTGRDGRQLTLLLSSRAERTLAEFSAQLIHVSADPDAPRQWLHGQRTPATPPPVELTASLLRAHALRAAPGTSVYWLSSDRPGGTLYLFRAADEAPDPTNWLVLALAPGAVASMVNGQGIEDFLLLDGRSKPVLSSRADTGPPATWLYGQRDDAFAFVWARGLPQGLALIKSIGQDGWRLVYHVPSTLLLRDLAGHAAVSLLLCLAAVCALRVLIRRIDRQLIQPAHQQHLQLRDSFDFGSTVIEMAPVGMCVLRCHDAQVMLENQLARDWLGSDTRTGDWTGAWRCASGPAPCRSHRRGVDFTTRDERQLQVLSAATRYHGDDVLLCVFNDITRHRQIQAALSAAKQAADEASQAKSAFVATMSHEIRTPLYGVLGTLELLGNTPLDSRQAQYLKTIQQSSSVLLQLISDILDVSKIESGQLTLATVAFSPLELAETTLRAYAAAAARKQLQIVVCTDPRLPAQVTGDADRIRQVLGNLLSNAIKFTDSGRIVLRVRLLACEGGTATMSWQVTDTGIGIAAADHPRLFEPFRQAGAQGRNDGTGLGLSISDHLVRLMNGEMRLVSEPGLGSSFTVILPLGVQEGTPINAAAVDDGPALLPHPPVYVRCAITELTDSACQWLQRWGATARRYSEDATGPIEPGAILLDSDPRDAIPVEWPGPRVVATADGGDPACEDPMRPDQLTVTLLSIRAIADAVFRLQQGNQVTVATSTPIVSAPLGLRVLVAEDNPINRLILKEQLETLGCHVATASDGHEALACCRAQPFDVVLTDINMPGLGGHALTRHLRQQGYATPVIGATANATPDERERCLAEGMDDYLVKPIDIATLRRALGGLTAGAMA</sequence>
<evidence type="ECO:0000256" key="8">
    <source>
        <dbReference type="ARBA" id="ARBA00022777"/>
    </source>
</evidence>
<dbReference type="Gene3D" id="3.30.565.10">
    <property type="entry name" value="Histidine kinase-like ATPase, C-terminal domain"/>
    <property type="match status" value="1"/>
</dbReference>
<dbReference type="GO" id="GO:0016020">
    <property type="term" value="C:membrane"/>
    <property type="evidence" value="ECO:0007669"/>
    <property type="project" value="UniProtKB-SubCell"/>
</dbReference>
<dbReference type="EMBL" id="JANUEK010000011">
    <property type="protein sequence ID" value="MCS4281662.1"/>
    <property type="molecule type" value="Genomic_DNA"/>
</dbReference>
<dbReference type="PROSITE" id="PS50110">
    <property type="entry name" value="RESPONSE_REGULATORY"/>
    <property type="match status" value="1"/>
</dbReference>
<feature type="region of interest" description="Disordered" evidence="14">
    <location>
        <begin position="89"/>
        <end position="111"/>
    </location>
</feature>
<accession>A0AAW5PPT2</accession>
<protein>
    <recommendedName>
        <fullName evidence="3">histidine kinase</fullName>
        <ecNumber evidence="3">2.7.13.3</ecNumber>
    </recommendedName>
</protein>
<keyword evidence="9" id="KW-0067">ATP-binding</keyword>
<dbReference type="SMART" id="SM00448">
    <property type="entry name" value="REC"/>
    <property type="match status" value="1"/>
</dbReference>
<dbReference type="EC" id="2.7.13.3" evidence="3"/>
<feature type="transmembrane region" description="Helical" evidence="15">
    <location>
        <begin position="21"/>
        <end position="43"/>
    </location>
</feature>
<dbReference type="Pfam" id="PF00512">
    <property type="entry name" value="HisKA"/>
    <property type="match status" value="1"/>
</dbReference>
<gene>
    <name evidence="18" type="ORF">M2412_003681</name>
</gene>
<evidence type="ECO:0000256" key="13">
    <source>
        <dbReference type="PROSITE-ProRule" id="PRU00169"/>
    </source>
</evidence>
<evidence type="ECO:0000256" key="12">
    <source>
        <dbReference type="ARBA" id="ARBA00023136"/>
    </source>
</evidence>
<evidence type="ECO:0000256" key="3">
    <source>
        <dbReference type="ARBA" id="ARBA00012438"/>
    </source>
</evidence>
<dbReference type="InterPro" id="IPR036097">
    <property type="entry name" value="HisK_dim/P_sf"/>
</dbReference>
<keyword evidence="6 15" id="KW-0812">Transmembrane</keyword>
<dbReference type="Gene3D" id="1.10.287.130">
    <property type="match status" value="1"/>
</dbReference>
<dbReference type="SUPFAM" id="SSF47384">
    <property type="entry name" value="Homodimeric domain of signal transducing histidine kinase"/>
    <property type="match status" value="1"/>
</dbReference>
<evidence type="ECO:0000313" key="18">
    <source>
        <dbReference type="EMBL" id="MCS4281662.1"/>
    </source>
</evidence>
<dbReference type="CDD" id="cd17546">
    <property type="entry name" value="REC_hyHK_CKI1_RcsC-like"/>
    <property type="match status" value="1"/>
</dbReference>
<dbReference type="PROSITE" id="PS50109">
    <property type="entry name" value="HIS_KIN"/>
    <property type="match status" value="1"/>
</dbReference>
<dbReference type="Pfam" id="PF00072">
    <property type="entry name" value="Response_reg"/>
    <property type="match status" value="1"/>
</dbReference>
<dbReference type="GO" id="GO:0005524">
    <property type="term" value="F:ATP binding"/>
    <property type="evidence" value="ECO:0007669"/>
    <property type="project" value="UniProtKB-KW"/>
</dbReference>
<feature type="domain" description="Response regulatory" evidence="17">
    <location>
        <begin position="832"/>
        <end position="946"/>
    </location>
</feature>
<keyword evidence="5 18" id="KW-0808">Transferase</keyword>
<evidence type="ECO:0000256" key="4">
    <source>
        <dbReference type="ARBA" id="ARBA00022553"/>
    </source>
</evidence>
<evidence type="ECO:0000256" key="15">
    <source>
        <dbReference type="SAM" id="Phobius"/>
    </source>
</evidence>
<reference evidence="18" key="1">
    <citation type="submission" date="2022-08" db="EMBL/GenBank/DDBJ databases">
        <title>Genomic analyses of the natural microbiome of Caenorhabditis elegans.</title>
        <authorList>
            <person name="Samuel B."/>
        </authorList>
    </citation>
    <scope>NUCLEOTIDE SEQUENCE</scope>
    <source>
        <strain evidence="18">BIGb0277</strain>
    </source>
</reference>
<dbReference type="CDD" id="cd16922">
    <property type="entry name" value="HATPase_EvgS-ArcB-TorS-like"/>
    <property type="match status" value="1"/>
</dbReference>
<dbReference type="Gene3D" id="3.40.50.2300">
    <property type="match status" value="1"/>
</dbReference>
<dbReference type="RefSeq" id="WP_259262123.1">
    <property type="nucleotide sequence ID" value="NZ_JANUEK010000011.1"/>
</dbReference>
<evidence type="ECO:0000256" key="14">
    <source>
        <dbReference type="SAM" id="MobiDB-lite"/>
    </source>
</evidence>
<keyword evidence="11" id="KW-0902">Two-component regulatory system</keyword>
<dbReference type="FunFam" id="3.30.565.10:FF:000010">
    <property type="entry name" value="Sensor histidine kinase RcsC"/>
    <property type="match status" value="1"/>
</dbReference>
<dbReference type="GO" id="GO:0000155">
    <property type="term" value="F:phosphorelay sensor kinase activity"/>
    <property type="evidence" value="ECO:0007669"/>
    <property type="project" value="InterPro"/>
</dbReference>
<organism evidence="18 19">
    <name type="scientific">Stenotrophomonas rhizophila</name>
    <dbReference type="NCBI Taxonomy" id="216778"/>
    <lineage>
        <taxon>Bacteria</taxon>
        <taxon>Pseudomonadati</taxon>
        <taxon>Pseudomonadota</taxon>
        <taxon>Gammaproteobacteria</taxon>
        <taxon>Lysobacterales</taxon>
        <taxon>Lysobacteraceae</taxon>
        <taxon>Stenotrophomonas</taxon>
    </lineage>
</organism>
<dbReference type="PANTHER" id="PTHR45339:SF1">
    <property type="entry name" value="HYBRID SIGNAL TRANSDUCTION HISTIDINE KINASE J"/>
    <property type="match status" value="1"/>
</dbReference>
<feature type="domain" description="Histidine kinase" evidence="16">
    <location>
        <begin position="472"/>
        <end position="691"/>
    </location>
</feature>
<dbReference type="InterPro" id="IPR005467">
    <property type="entry name" value="His_kinase_dom"/>
</dbReference>
<evidence type="ECO:0000259" key="16">
    <source>
        <dbReference type="PROSITE" id="PS50109"/>
    </source>
</evidence>
<evidence type="ECO:0000256" key="2">
    <source>
        <dbReference type="ARBA" id="ARBA00004370"/>
    </source>
</evidence>
<dbReference type="PRINTS" id="PR00344">
    <property type="entry name" value="BCTRLSENSOR"/>
</dbReference>
<dbReference type="CDD" id="cd00082">
    <property type="entry name" value="HisKA"/>
    <property type="match status" value="1"/>
</dbReference>
<keyword evidence="8 18" id="KW-0418">Kinase</keyword>
<name>A0AAW5PPT2_9GAMM</name>
<keyword evidence="7" id="KW-0547">Nucleotide-binding</keyword>
<dbReference type="AlphaFoldDB" id="A0AAW5PPT2"/>
<evidence type="ECO:0000259" key="17">
    <source>
        <dbReference type="PROSITE" id="PS50110"/>
    </source>
</evidence>
<evidence type="ECO:0000256" key="5">
    <source>
        <dbReference type="ARBA" id="ARBA00022679"/>
    </source>
</evidence>
<comment type="catalytic activity">
    <reaction evidence="1">
        <text>ATP + protein L-histidine = ADP + protein N-phospho-L-histidine.</text>
        <dbReference type="EC" id="2.7.13.3"/>
    </reaction>
</comment>
<dbReference type="Pfam" id="PF02518">
    <property type="entry name" value="HATPase_c"/>
    <property type="match status" value="1"/>
</dbReference>
<dbReference type="SUPFAM" id="SSF52172">
    <property type="entry name" value="CheY-like"/>
    <property type="match status" value="1"/>
</dbReference>
<keyword evidence="4 13" id="KW-0597">Phosphoprotein</keyword>
<evidence type="ECO:0000256" key="11">
    <source>
        <dbReference type="ARBA" id="ARBA00023012"/>
    </source>
</evidence>